<accession>A0A195DAK2</accession>
<dbReference type="AlphaFoldDB" id="A0A195DAK2"/>
<reference evidence="1 2" key="1">
    <citation type="submission" date="2015-09" db="EMBL/GenBank/DDBJ databases">
        <title>Trachymyrmex cornetzi WGS genome.</title>
        <authorList>
            <person name="Nygaard S."/>
            <person name="Hu H."/>
            <person name="Boomsma J."/>
            <person name="Zhang G."/>
        </authorList>
    </citation>
    <scope>NUCLEOTIDE SEQUENCE [LARGE SCALE GENOMIC DNA]</scope>
    <source>
        <strain evidence="1">Tcor2-1</strain>
        <tissue evidence="1">Whole body</tissue>
    </source>
</reference>
<keyword evidence="2" id="KW-1185">Reference proteome</keyword>
<dbReference type="EMBL" id="KQ981063">
    <property type="protein sequence ID" value="KYN09940.1"/>
    <property type="molecule type" value="Genomic_DNA"/>
</dbReference>
<organism evidence="1 2">
    <name type="scientific">Trachymyrmex cornetzi</name>
    <dbReference type="NCBI Taxonomy" id="471704"/>
    <lineage>
        <taxon>Eukaryota</taxon>
        <taxon>Metazoa</taxon>
        <taxon>Ecdysozoa</taxon>
        <taxon>Arthropoda</taxon>
        <taxon>Hexapoda</taxon>
        <taxon>Insecta</taxon>
        <taxon>Pterygota</taxon>
        <taxon>Neoptera</taxon>
        <taxon>Endopterygota</taxon>
        <taxon>Hymenoptera</taxon>
        <taxon>Apocrita</taxon>
        <taxon>Aculeata</taxon>
        <taxon>Formicoidea</taxon>
        <taxon>Formicidae</taxon>
        <taxon>Myrmicinae</taxon>
        <taxon>Trachymyrmex</taxon>
    </lineage>
</organism>
<evidence type="ECO:0000313" key="1">
    <source>
        <dbReference type="EMBL" id="KYN09940.1"/>
    </source>
</evidence>
<name>A0A195DAK2_9HYME</name>
<evidence type="ECO:0000313" key="2">
    <source>
        <dbReference type="Proteomes" id="UP000078492"/>
    </source>
</evidence>
<proteinExistence type="predicted"/>
<sequence>MDKAGAASRRRREGVVG</sequence>
<dbReference type="Proteomes" id="UP000078492">
    <property type="component" value="Unassembled WGS sequence"/>
</dbReference>
<gene>
    <name evidence="1" type="ORF">ALC57_17937</name>
</gene>
<protein>
    <submittedName>
        <fullName evidence="1">Uncharacterized protein</fullName>
    </submittedName>
</protein>